<feature type="non-terminal residue" evidence="9">
    <location>
        <position position="191"/>
    </location>
</feature>
<gene>
    <name evidence="9" type="ORF">BDK51DRAFT_4102</name>
</gene>
<accession>A0A4V1IQ22</accession>
<keyword evidence="10" id="KW-1185">Reference proteome</keyword>
<evidence type="ECO:0000313" key="10">
    <source>
        <dbReference type="Proteomes" id="UP000269721"/>
    </source>
</evidence>
<name>A0A4V1IQ22_9FUNG</name>
<feature type="transmembrane region" description="Helical" evidence="8">
    <location>
        <begin position="47"/>
        <end position="71"/>
    </location>
</feature>
<dbReference type="GO" id="GO:0005886">
    <property type="term" value="C:plasma membrane"/>
    <property type="evidence" value="ECO:0007669"/>
    <property type="project" value="TreeGrafter"/>
</dbReference>
<dbReference type="PRINTS" id="PR00783">
    <property type="entry name" value="MINTRINSICP"/>
</dbReference>
<evidence type="ECO:0000256" key="5">
    <source>
        <dbReference type="ARBA" id="ARBA00022989"/>
    </source>
</evidence>
<dbReference type="InterPro" id="IPR050363">
    <property type="entry name" value="MIP/Aquaporin"/>
</dbReference>
<keyword evidence="3 7" id="KW-0813">Transport</keyword>
<feature type="transmembrane region" description="Helical" evidence="8">
    <location>
        <begin position="143"/>
        <end position="163"/>
    </location>
</feature>
<feature type="non-terminal residue" evidence="9">
    <location>
        <position position="1"/>
    </location>
</feature>
<evidence type="ECO:0000256" key="3">
    <source>
        <dbReference type="ARBA" id="ARBA00022448"/>
    </source>
</evidence>
<dbReference type="EMBL" id="KZ999461">
    <property type="protein sequence ID" value="RKO85047.1"/>
    <property type="molecule type" value="Genomic_DNA"/>
</dbReference>
<evidence type="ECO:0000256" key="2">
    <source>
        <dbReference type="ARBA" id="ARBA00006175"/>
    </source>
</evidence>
<evidence type="ECO:0000256" key="7">
    <source>
        <dbReference type="RuleBase" id="RU000477"/>
    </source>
</evidence>
<comment type="subcellular location">
    <subcellularLocation>
        <location evidence="1">Membrane</location>
        <topology evidence="1">Multi-pass membrane protein</topology>
    </subcellularLocation>
</comment>
<proteinExistence type="inferred from homology"/>
<dbReference type="GO" id="GO:0015254">
    <property type="term" value="F:glycerol channel activity"/>
    <property type="evidence" value="ECO:0007669"/>
    <property type="project" value="TreeGrafter"/>
</dbReference>
<dbReference type="OrthoDB" id="3222at2759"/>
<feature type="transmembrane region" description="Helical" evidence="8">
    <location>
        <begin position="83"/>
        <end position="102"/>
    </location>
</feature>
<dbReference type="InterPro" id="IPR023271">
    <property type="entry name" value="Aquaporin-like"/>
</dbReference>
<dbReference type="InterPro" id="IPR000425">
    <property type="entry name" value="MIP"/>
</dbReference>
<dbReference type="Pfam" id="PF00230">
    <property type="entry name" value="MIP"/>
    <property type="match status" value="1"/>
</dbReference>
<dbReference type="PANTHER" id="PTHR43829:SF9">
    <property type="entry name" value="AQUAPORIN-9"/>
    <property type="match status" value="1"/>
</dbReference>
<dbReference type="PANTHER" id="PTHR43829">
    <property type="entry name" value="AQUAPORIN OR AQUAGLYCEROPORIN RELATED"/>
    <property type="match status" value="1"/>
</dbReference>
<evidence type="ECO:0000256" key="6">
    <source>
        <dbReference type="ARBA" id="ARBA00023136"/>
    </source>
</evidence>
<dbReference type="Proteomes" id="UP000269721">
    <property type="component" value="Unassembled WGS sequence"/>
</dbReference>
<reference evidence="10" key="1">
    <citation type="journal article" date="2018" name="Nat. Microbiol.">
        <title>Leveraging single-cell genomics to expand the fungal tree of life.</title>
        <authorList>
            <person name="Ahrendt S.R."/>
            <person name="Quandt C.A."/>
            <person name="Ciobanu D."/>
            <person name="Clum A."/>
            <person name="Salamov A."/>
            <person name="Andreopoulos B."/>
            <person name="Cheng J.F."/>
            <person name="Woyke T."/>
            <person name="Pelin A."/>
            <person name="Henrissat B."/>
            <person name="Reynolds N.K."/>
            <person name="Benny G.L."/>
            <person name="Smith M.E."/>
            <person name="James T.Y."/>
            <person name="Grigoriev I.V."/>
        </authorList>
    </citation>
    <scope>NUCLEOTIDE SEQUENCE [LARGE SCALE GENOMIC DNA]</scope>
</reference>
<keyword evidence="5 8" id="KW-1133">Transmembrane helix</keyword>
<dbReference type="SUPFAM" id="SSF81338">
    <property type="entry name" value="Aquaporin-like"/>
    <property type="match status" value="1"/>
</dbReference>
<comment type="similarity">
    <text evidence="2 7">Belongs to the MIP/aquaporin (TC 1.A.8) family.</text>
</comment>
<evidence type="ECO:0000256" key="4">
    <source>
        <dbReference type="ARBA" id="ARBA00022692"/>
    </source>
</evidence>
<evidence type="ECO:0000256" key="1">
    <source>
        <dbReference type="ARBA" id="ARBA00004141"/>
    </source>
</evidence>
<keyword evidence="6 8" id="KW-0472">Membrane</keyword>
<evidence type="ECO:0000313" key="9">
    <source>
        <dbReference type="EMBL" id="RKO85047.1"/>
    </source>
</evidence>
<sequence>SRKELAEFFGTFVLITFGAGVCAQTTFSHNKNGEYLSINIGWALGTLFGIYVAGGISGAHLNCAVTITNAVHGRFPWKRVPGYCLAQILGAFTAAACIYANYHSAFDNYDGGIRMTPFSGAPANYTATAGIFSTYPASYMTTVGSFFSEFYGTAILMIGLFAIGEKSSVAPNGHGPMAVACLILAIGACLG</sequence>
<protein>
    <submittedName>
        <fullName evidence="9">Aquaporin-like protein</fullName>
    </submittedName>
</protein>
<dbReference type="AlphaFoldDB" id="A0A4V1IQ22"/>
<dbReference type="GO" id="GO:0015250">
    <property type="term" value="F:water channel activity"/>
    <property type="evidence" value="ECO:0007669"/>
    <property type="project" value="TreeGrafter"/>
</dbReference>
<organism evidence="9 10">
    <name type="scientific">Blyttiomyces helicus</name>
    <dbReference type="NCBI Taxonomy" id="388810"/>
    <lineage>
        <taxon>Eukaryota</taxon>
        <taxon>Fungi</taxon>
        <taxon>Fungi incertae sedis</taxon>
        <taxon>Chytridiomycota</taxon>
        <taxon>Chytridiomycota incertae sedis</taxon>
        <taxon>Chytridiomycetes</taxon>
        <taxon>Chytridiomycetes incertae sedis</taxon>
        <taxon>Blyttiomyces</taxon>
    </lineage>
</organism>
<keyword evidence="4 7" id="KW-0812">Transmembrane</keyword>
<evidence type="ECO:0000256" key="8">
    <source>
        <dbReference type="SAM" id="Phobius"/>
    </source>
</evidence>
<dbReference type="Gene3D" id="1.20.1080.10">
    <property type="entry name" value="Glycerol uptake facilitator protein"/>
    <property type="match status" value="1"/>
</dbReference>